<evidence type="ECO:0000256" key="5">
    <source>
        <dbReference type="ARBA" id="ARBA00022747"/>
    </source>
</evidence>
<dbReference type="GO" id="GO:0009307">
    <property type="term" value="P:DNA restriction-modification system"/>
    <property type="evidence" value="ECO:0007669"/>
    <property type="project" value="UniProtKB-KW"/>
</dbReference>
<evidence type="ECO:0000256" key="4">
    <source>
        <dbReference type="ARBA" id="ARBA00022691"/>
    </source>
</evidence>
<evidence type="ECO:0000259" key="9">
    <source>
        <dbReference type="Pfam" id="PF01555"/>
    </source>
</evidence>
<dbReference type="GO" id="GO:0015667">
    <property type="term" value="F:site-specific DNA-methyltransferase (cytosine-N4-specific) activity"/>
    <property type="evidence" value="ECO:0007669"/>
    <property type="project" value="UniProtKB-EC"/>
</dbReference>
<evidence type="ECO:0000256" key="1">
    <source>
        <dbReference type="ARBA" id="ARBA00010203"/>
    </source>
</evidence>
<dbReference type="EC" id="2.1.1.-" evidence="8"/>
<dbReference type="PROSITE" id="PS00093">
    <property type="entry name" value="N4_MTASE"/>
    <property type="match status" value="1"/>
</dbReference>
<evidence type="ECO:0000313" key="10">
    <source>
        <dbReference type="EMBL" id="QDU29448.1"/>
    </source>
</evidence>
<organism evidence="10 11">
    <name type="scientific">Anatilimnocola aggregata</name>
    <dbReference type="NCBI Taxonomy" id="2528021"/>
    <lineage>
        <taxon>Bacteria</taxon>
        <taxon>Pseudomonadati</taxon>
        <taxon>Planctomycetota</taxon>
        <taxon>Planctomycetia</taxon>
        <taxon>Pirellulales</taxon>
        <taxon>Pirellulaceae</taxon>
        <taxon>Anatilimnocola</taxon>
    </lineage>
</organism>
<feature type="domain" description="DNA methylase N-4/N-6" evidence="9">
    <location>
        <begin position="119"/>
        <end position="338"/>
    </location>
</feature>
<keyword evidence="4" id="KW-0949">S-adenosyl-L-methionine</keyword>
<dbReference type="SUPFAM" id="SSF53335">
    <property type="entry name" value="S-adenosyl-L-methionine-dependent methyltransferases"/>
    <property type="match status" value="1"/>
</dbReference>
<dbReference type="InterPro" id="IPR001091">
    <property type="entry name" value="RM_Methyltransferase"/>
</dbReference>
<comment type="similarity">
    <text evidence="1">Belongs to the N(4)/N(6)-methyltransferase family. N(4) subfamily.</text>
</comment>
<keyword evidence="6" id="KW-0238">DNA-binding</keyword>
<dbReference type="Pfam" id="PF01555">
    <property type="entry name" value="N6_N4_Mtase"/>
    <property type="match status" value="1"/>
</dbReference>
<dbReference type="Proteomes" id="UP000315017">
    <property type="component" value="Chromosome"/>
</dbReference>
<dbReference type="RefSeq" id="WP_145093261.1">
    <property type="nucleotide sequence ID" value="NZ_CP036274.1"/>
</dbReference>
<dbReference type="OrthoDB" id="9773571at2"/>
<dbReference type="InterPro" id="IPR002941">
    <property type="entry name" value="DNA_methylase_N4/N6"/>
</dbReference>
<dbReference type="InterPro" id="IPR017985">
    <property type="entry name" value="MeTrfase_CN4_CS"/>
</dbReference>
<evidence type="ECO:0000256" key="8">
    <source>
        <dbReference type="RuleBase" id="RU362026"/>
    </source>
</evidence>
<comment type="catalytic activity">
    <reaction evidence="7">
        <text>a 2'-deoxycytidine in DNA + S-adenosyl-L-methionine = an N(4)-methyl-2'-deoxycytidine in DNA + S-adenosyl-L-homocysteine + H(+)</text>
        <dbReference type="Rhea" id="RHEA:16857"/>
        <dbReference type="Rhea" id="RHEA-COMP:11369"/>
        <dbReference type="Rhea" id="RHEA-COMP:13674"/>
        <dbReference type="ChEBI" id="CHEBI:15378"/>
        <dbReference type="ChEBI" id="CHEBI:57856"/>
        <dbReference type="ChEBI" id="CHEBI:59789"/>
        <dbReference type="ChEBI" id="CHEBI:85452"/>
        <dbReference type="ChEBI" id="CHEBI:137933"/>
        <dbReference type="EC" id="2.1.1.113"/>
    </reaction>
</comment>
<dbReference type="AlphaFoldDB" id="A0A517YGV2"/>
<dbReference type="GO" id="GO:0003677">
    <property type="term" value="F:DNA binding"/>
    <property type="evidence" value="ECO:0007669"/>
    <property type="project" value="UniProtKB-KW"/>
</dbReference>
<keyword evidence="5" id="KW-0680">Restriction system</keyword>
<name>A0A517YGV2_9BACT</name>
<dbReference type="GO" id="GO:0032259">
    <property type="term" value="P:methylation"/>
    <property type="evidence" value="ECO:0007669"/>
    <property type="project" value="UniProtKB-KW"/>
</dbReference>
<reference evidence="10 11" key="1">
    <citation type="submission" date="2019-02" db="EMBL/GenBank/DDBJ databases">
        <title>Deep-cultivation of Planctomycetes and their phenomic and genomic characterization uncovers novel biology.</title>
        <authorList>
            <person name="Wiegand S."/>
            <person name="Jogler M."/>
            <person name="Boedeker C."/>
            <person name="Pinto D."/>
            <person name="Vollmers J."/>
            <person name="Rivas-Marin E."/>
            <person name="Kohn T."/>
            <person name="Peeters S.H."/>
            <person name="Heuer A."/>
            <person name="Rast P."/>
            <person name="Oberbeckmann S."/>
            <person name="Bunk B."/>
            <person name="Jeske O."/>
            <person name="Meyerdierks A."/>
            <person name="Storesund J.E."/>
            <person name="Kallscheuer N."/>
            <person name="Luecker S."/>
            <person name="Lage O.M."/>
            <person name="Pohl T."/>
            <person name="Merkel B.J."/>
            <person name="Hornburger P."/>
            <person name="Mueller R.-W."/>
            <person name="Bruemmer F."/>
            <person name="Labrenz M."/>
            <person name="Spormann A.M."/>
            <person name="Op den Camp H."/>
            <person name="Overmann J."/>
            <person name="Amann R."/>
            <person name="Jetten M.S.M."/>
            <person name="Mascher T."/>
            <person name="Medema M.H."/>
            <person name="Devos D.P."/>
            <person name="Kaster A.-K."/>
            <person name="Ovreas L."/>
            <person name="Rohde M."/>
            <person name="Galperin M.Y."/>
            <person name="Jogler C."/>
        </authorList>
    </citation>
    <scope>NUCLEOTIDE SEQUENCE [LARGE SCALE GENOMIC DNA]</scope>
    <source>
        <strain evidence="10 11">ETA_A8</strain>
    </source>
</reference>
<evidence type="ECO:0000313" key="11">
    <source>
        <dbReference type="Proteomes" id="UP000315017"/>
    </source>
</evidence>
<accession>A0A517YGV2</accession>
<evidence type="ECO:0000256" key="7">
    <source>
        <dbReference type="ARBA" id="ARBA00049120"/>
    </source>
</evidence>
<keyword evidence="11" id="KW-1185">Reference proteome</keyword>
<sequence length="347" mass="38760">MKPQCEECPLTSKEQQDAVIDATIRAAYLDPHSPTSHRAIASMLPSWIKADHKRVGRRVGELISTGALPQLNRRVGLDGKLRQGRKIPRADVPDDFQPEVTLLCGDAEQQLRTLDDDSVDCCVTSPPYFLQMDVCADQQIGQEQSVDQYIARLAKVFDEVRRILRRTGTLWINIGDTFRDGQSLLVPQRLALALTGRGWKLRGEIIVEKSNPAPRRYEGRLSPTHETLLVFALNVPHYFDVESLRLDFADEQNWGLARHHAPIRGTVWRFPPVRHEVGGHPAPMPIELARHCVTLGCPPGGTVLDPFLGIGTSLIAALENYRHGVGIELSPYYLSLARQRLPQASVV</sequence>
<dbReference type="GO" id="GO:0008170">
    <property type="term" value="F:N-methyltransferase activity"/>
    <property type="evidence" value="ECO:0007669"/>
    <property type="project" value="InterPro"/>
</dbReference>
<dbReference type="PRINTS" id="PR00508">
    <property type="entry name" value="S21N4MTFRASE"/>
</dbReference>
<dbReference type="InterPro" id="IPR029063">
    <property type="entry name" value="SAM-dependent_MTases_sf"/>
</dbReference>
<proteinExistence type="inferred from homology"/>
<gene>
    <name evidence="10" type="primary">dpnA_5</name>
    <name evidence="10" type="ORF">ETAA8_45580</name>
</gene>
<dbReference type="Gene3D" id="3.40.50.150">
    <property type="entry name" value="Vaccinia Virus protein VP39"/>
    <property type="match status" value="1"/>
</dbReference>
<evidence type="ECO:0000256" key="3">
    <source>
        <dbReference type="ARBA" id="ARBA00022679"/>
    </source>
</evidence>
<evidence type="ECO:0000256" key="2">
    <source>
        <dbReference type="ARBA" id="ARBA00022603"/>
    </source>
</evidence>
<evidence type="ECO:0000256" key="6">
    <source>
        <dbReference type="ARBA" id="ARBA00023125"/>
    </source>
</evidence>
<dbReference type="KEGG" id="aagg:ETAA8_45580"/>
<dbReference type="EMBL" id="CP036274">
    <property type="protein sequence ID" value="QDU29448.1"/>
    <property type="molecule type" value="Genomic_DNA"/>
</dbReference>
<protein>
    <recommendedName>
        <fullName evidence="8">Methyltransferase</fullName>
        <ecNumber evidence="8">2.1.1.-</ecNumber>
    </recommendedName>
</protein>
<keyword evidence="2 10" id="KW-0489">Methyltransferase</keyword>
<keyword evidence="3 10" id="KW-0808">Transferase</keyword>